<evidence type="ECO:0000313" key="6">
    <source>
        <dbReference type="Proteomes" id="UP000019753"/>
    </source>
</evidence>
<dbReference type="InterPro" id="IPR010982">
    <property type="entry name" value="Lambda_DNA-bd_dom_sf"/>
</dbReference>
<dbReference type="PROSITE" id="PS50932">
    <property type="entry name" value="HTH_LACI_2"/>
    <property type="match status" value="1"/>
</dbReference>
<comment type="caution">
    <text evidence="5">The sequence shown here is derived from an EMBL/GenBank/DDBJ whole genome shotgun (WGS) entry which is preliminary data.</text>
</comment>
<dbReference type="GO" id="GO:0003700">
    <property type="term" value="F:DNA-binding transcription factor activity"/>
    <property type="evidence" value="ECO:0007669"/>
    <property type="project" value="TreeGrafter"/>
</dbReference>
<dbReference type="PANTHER" id="PTHR30146:SF109">
    <property type="entry name" value="HTH-TYPE TRANSCRIPTIONAL REGULATOR GALS"/>
    <property type="match status" value="1"/>
</dbReference>
<keyword evidence="6" id="KW-1185">Reference proteome</keyword>
<keyword evidence="3" id="KW-0804">Transcription</keyword>
<dbReference type="Pfam" id="PF00356">
    <property type="entry name" value="LacI"/>
    <property type="match status" value="1"/>
</dbReference>
<evidence type="ECO:0000313" key="5">
    <source>
        <dbReference type="EMBL" id="EYR62522.1"/>
    </source>
</evidence>
<dbReference type="InterPro" id="IPR046335">
    <property type="entry name" value="LacI/GalR-like_sensor"/>
</dbReference>
<evidence type="ECO:0000256" key="1">
    <source>
        <dbReference type="ARBA" id="ARBA00023015"/>
    </source>
</evidence>
<reference evidence="5 6" key="1">
    <citation type="submission" date="2014-01" db="EMBL/GenBank/DDBJ databases">
        <title>Actinotalea ferrariae CF5-4.</title>
        <authorList>
            <person name="Chen F."/>
            <person name="Li Y."/>
            <person name="Wang G."/>
        </authorList>
    </citation>
    <scope>NUCLEOTIDE SEQUENCE [LARGE SCALE GENOMIC DNA]</scope>
    <source>
        <strain evidence="5 6">CF5-4</strain>
    </source>
</reference>
<dbReference type="SUPFAM" id="SSF53822">
    <property type="entry name" value="Periplasmic binding protein-like I"/>
    <property type="match status" value="1"/>
</dbReference>
<protein>
    <submittedName>
        <fullName evidence="5">LacI family transcriptional regulator</fullName>
    </submittedName>
</protein>
<dbReference type="CDD" id="cd06267">
    <property type="entry name" value="PBP1_LacI_sugar_binding-like"/>
    <property type="match status" value="1"/>
</dbReference>
<dbReference type="OrthoDB" id="4268837at2"/>
<dbReference type="InterPro" id="IPR028082">
    <property type="entry name" value="Peripla_BP_I"/>
</dbReference>
<dbReference type="AlphaFoldDB" id="A0A021VTX8"/>
<keyword evidence="2" id="KW-0238">DNA-binding</keyword>
<dbReference type="SMART" id="SM00354">
    <property type="entry name" value="HTH_LACI"/>
    <property type="match status" value="1"/>
</dbReference>
<organism evidence="5 6">
    <name type="scientific">Actinotalea ferrariae CF5-4</name>
    <dbReference type="NCBI Taxonomy" id="948458"/>
    <lineage>
        <taxon>Bacteria</taxon>
        <taxon>Bacillati</taxon>
        <taxon>Actinomycetota</taxon>
        <taxon>Actinomycetes</taxon>
        <taxon>Micrococcales</taxon>
        <taxon>Cellulomonadaceae</taxon>
        <taxon>Actinotalea</taxon>
    </lineage>
</organism>
<dbReference type="GO" id="GO:0000976">
    <property type="term" value="F:transcription cis-regulatory region binding"/>
    <property type="evidence" value="ECO:0007669"/>
    <property type="project" value="TreeGrafter"/>
</dbReference>
<dbReference type="EMBL" id="AXCW01000223">
    <property type="protein sequence ID" value="EYR62522.1"/>
    <property type="molecule type" value="Genomic_DNA"/>
</dbReference>
<sequence>MTRSRPGRANLESVAAAAGVSRATVSRVVNGWASVAPELRERVERAIAELGYVPNQAARSLVTQRADAVALVVAEPDPRVFGDPYFSGIVRGVSTELLSAGVQVVLLMAQSDEELSGIERYLRTAPLDGVLLVSEHSSNDPIPAAMIEAGMPLVIGGRPMQPGLDVPSVDNDNVGGARVATEHLVARGCRRVGTVAGPIDMAAGVDRLEGVRLALGGDLPADRVEHGAFTQASGEEATRRLLDRVPDLDGLFVASDLMALGALRALRLAGRRVPDDVAVVGFDDIPLASATEPPLTTARQQTVLQGRTMARMLLARARPDLRLREAPEVPDVTPDRVVLPVELVVRDSA</sequence>
<feature type="domain" description="HTH lacI-type" evidence="4">
    <location>
        <begin position="9"/>
        <end position="63"/>
    </location>
</feature>
<gene>
    <name evidence="5" type="ORF">N866_07825</name>
</gene>
<name>A0A021VTX8_9CELL</name>
<dbReference type="SUPFAM" id="SSF47413">
    <property type="entry name" value="lambda repressor-like DNA-binding domains"/>
    <property type="match status" value="1"/>
</dbReference>
<accession>A0A021VTX8</accession>
<keyword evidence="1" id="KW-0805">Transcription regulation</keyword>
<proteinExistence type="predicted"/>
<dbReference type="Proteomes" id="UP000019753">
    <property type="component" value="Unassembled WGS sequence"/>
</dbReference>
<dbReference type="Gene3D" id="1.10.260.40">
    <property type="entry name" value="lambda repressor-like DNA-binding domains"/>
    <property type="match status" value="1"/>
</dbReference>
<dbReference type="PANTHER" id="PTHR30146">
    <property type="entry name" value="LACI-RELATED TRANSCRIPTIONAL REPRESSOR"/>
    <property type="match status" value="1"/>
</dbReference>
<evidence type="ECO:0000256" key="2">
    <source>
        <dbReference type="ARBA" id="ARBA00023125"/>
    </source>
</evidence>
<dbReference type="Gene3D" id="3.40.50.2300">
    <property type="match status" value="2"/>
</dbReference>
<dbReference type="CDD" id="cd01392">
    <property type="entry name" value="HTH_LacI"/>
    <property type="match status" value="1"/>
</dbReference>
<dbReference type="RefSeq" id="WP_034227805.1">
    <property type="nucleotide sequence ID" value="NZ_AXCW01000223.1"/>
</dbReference>
<evidence type="ECO:0000259" key="4">
    <source>
        <dbReference type="PROSITE" id="PS50932"/>
    </source>
</evidence>
<dbReference type="InterPro" id="IPR000843">
    <property type="entry name" value="HTH_LacI"/>
</dbReference>
<dbReference type="Pfam" id="PF13377">
    <property type="entry name" value="Peripla_BP_3"/>
    <property type="match status" value="1"/>
</dbReference>
<evidence type="ECO:0000256" key="3">
    <source>
        <dbReference type="ARBA" id="ARBA00023163"/>
    </source>
</evidence>